<dbReference type="InterPro" id="IPR021586">
    <property type="entry name" value="Tscrpt_reg_TrmB_C"/>
</dbReference>
<dbReference type="RefSeq" id="WP_090639999.1">
    <property type="nucleotide sequence ID" value="NZ_CVRB01000007.1"/>
</dbReference>
<dbReference type="InterPro" id="IPR036388">
    <property type="entry name" value="WH-like_DNA-bd_sf"/>
</dbReference>
<accession>A0A0U1P4Y7</accession>
<dbReference type="Pfam" id="PF01978">
    <property type="entry name" value="TrmB"/>
    <property type="match status" value="1"/>
</dbReference>
<reference evidence="5" key="1">
    <citation type="submission" date="2015-05" db="EMBL/GenBank/DDBJ databases">
        <authorList>
            <person name="Urmite Genomes"/>
        </authorList>
    </citation>
    <scope>NUCLEOTIDE SEQUENCE [LARGE SCALE GENOMIC DNA]</scope>
    <source>
        <strain evidence="5">LF1</strain>
    </source>
</reference>
<evidence type="ECO:0000313" key="4">
    <source>
        <dbReference type="EMBL" id="CRK85191.1"/>
    </source>
</evidence>
<feature type="domain" description="Transcription regulator TrmB N-terminal" evidence="2">
    <location>
        <begin position="8"/>
        <end position="75"/>
    </location>
</feature>
<dbReference type="InterPro" id="IPR002831">
    <property type="entry name" value="Tscrpt_reg_TrmB_N"/>
</dbReference>
<dbReference type="CDD" id="cd09124">
    <property type="entry name" value="PLDc_like_TrmB_middle"/>
    <property type="match status" value="1"/>
</dbReference>
<dbReference type="InterPro" id="IPR051797">
    <property type="entry name" value="TrmB-like"/>
</dbReference>
<dbReference type="Pfam" id="PF11495">
    <property type="entry name" value="Regulator_TrmB"/>
    <property type="match status" value="1"/>
</dbReference>
<protein>
    <submittedName>
        <fullName evidence="4">Transcriptional regulator</fullName>
    </submittedName>
</protein>
<keyword evidence="1" id="KW-0175">Coiled coil</keyword>
<dbReference type="STRING" id="1499688.BN000_05263"/>
<organism evidence="4 5">
    <name type="scientific">Neobacillus massiliamazoniensis</name>
    <dbReference type="NCBI Taxonomy" id="1499688"/>
    <lineage>
        <taxon>Bacteria</taxon>
        <taxon>Bacillati</taxon>
        <taxon>Bacillota</taxon>
        <taxon>Bacilli</taxon>
        <taxon>Bacillales</taxon>
        <taxon>Bacillaceae</taxon>
        <taxon>Neobacillus</taxon>
    </lineage>
</organism>
<proteinExistence type="predicted"/>
<sequence>MEQLILQLKHLGYTEYEAKAYIALVQNSHVSAYQVSKDSGIPRARIYETLDLLVNKGLVLKESTLNQTIYSALPVSMFLAKSKEQWQQNFESMSEELKKIEKNEPKEENKILVLKSRESIIQYCKKVLSEAKNKIVLSMWDDMYEELRELLEDKSKSVSIKGITLHVENALPTLDEHRITSYTETNTNPHWFIISVDGHSMIYGPSPEEREVAFFTNDPVHIYLLEDYVWHDVLVNRLVKQTSMDLNEWITKERTAFFGGVS</sequence>
<dbReference type="Gene3D" id="1.10.10.10">
    <property type="entry name" value="Winged helix-like DNA-binding domain superfamily/Winged helix DNA-binding domain"/>
    <property type="match status" value="1"/>
</dbReference>
<evidence type="ECO:0000313" key="5">
    <source>
        <dbReference type="Proteomes" id="UP000199087"/>
    </source>
</evidence>
<dbReference type="Proteomes" id="UP000199087">
    <property type="component" value="Unassembled WGS sequence"/>
</dbReference>
<dbReference type="InterPro" id="IPR036390">
    <property type="entry name" value="WH_DNA-bd_sf"/>
</dbReference>
<evidence type="ECO:0000259" key="3">
    <source>
        <dbReference type="Pfam" id="PF11495"/>
    </source>
</evidence>
<evidence type="ECO:0000259" key="2">
    <source>
        <dbReference type="Pfam" id="PF01978"/>
    </source>
</evidence>
<dbReference type="EMBL" id="CVRB01000007">
    <property type="protein sequence ID" value="CRK85191.1"/>
    <property type="molecule type" value="Genomic_DNA"/>
</dbReference>
<evidence type="ECO:0000256" key="1">
    <source>
        <dbReference type="SAM" id="Coils"/>
    </source>
</evidence>
<dbReference type="SUPFAM" id="SSF46785">
    <property type="entry name" value="Winged helix' DNA-binding domain"/>
    <property type="match status" value="1"/>
</dbReference>
<keyword evidence="5" id="KW-1185">Reference proteome</keyword>
<feature type="coiled-coil region" evidence="1">
    <location>
        <begin position="83"/>
        <end position="110"/>
    </location>
</feature>
<gene>
    <name evidence="4" type="ORF">BN000_05263</name>
</gene>
<name>A0A0U1P4Y7_9BACI</name>
<dbReference type="AlphaFoldDB" id="A0A0U1P4Y7"/>
<dbReference type="PANTHER" id="PTHR34293:SF1">
    <property type="entry name" value="HTH-TYPE TRANSCRIPTIONAL REGULATOR TRMBL2"/>
    <property type="match status" value="1"/>
</dbReference>
<feature type="domain" description="Transcription regulator TrmB C-terminal" evidence="3">
    <location>
        <begin position="111"/>
        <end position="225"/>
    </location>
</feature>
<dbReference type="PANTHER" id="PTHR34293">
    <property type="entry name" value="HTH-TYPE TRANSCRIPTIONAL REGULATOR TRMBL2"/>
    <property type="match status" value="1"/>
</dbReference>
<dbReference type="OrthoDB" id="1493540at2"/>